<dbReference type="GO" id="GO:0005524">
    <property type="term" value="F:ATP binding"/>
    <property type="evidence" value="ECO:0007669"/>
    <property type="project" value="UniProtKB-KW"/>
</dbReference>
<dbReference type="GO" id="GO:0008654">
    <property type="term" value="P:phospholipid biosynthetic process"/>
    <property type="evidence" value="ECO:0007669"/>
    <property type="project" value="UniProtKB-KW"/>
</dbReference>
<evidence type="ECO:0000256" key="7">
    <source>
        <dbReference type="ARBA" id="ARBA00022777"/>
    </source>
</evidence>
<name>A0A1G9HQA5_9FIRM</name>
<dbReference type="InterPro" id="IPR016064">
    <property type="entry name" value="NAD/diacylglycerol_kinase_sf"/>
</dbReference>
<sequence>MLAYLFIVNPVAGKNKGKKVIPIIEKIMKKEQLLYEIILTTKIGEAEEIAAEAVGKDFSTIVAVGGDGTIHEVLNGMAGSDKILGIIPAGTGNDLGRTLNLPKKTEAALEMILKGKTKEIDLGRMRDKYFINFASIGLDAVIASEANSIKKYFSGRFAYVVAALKGITTFKSNKLQFIIDDKKFYCDVLMITLCNGIYYGGGMKVAPKADLQDGYFDICVIKNINKLKLLLLFPTIFWGKHTGYKEVDFYKGKKVQIFAEKPLQINADGEITDVESLEFEVAKQKLKVIVNNP</sequence>
<keyword evidence="11" id="KW-0594">Phospholipid biosynthesis</keyword>
<evidence type="ECO:0000256" key="5">
    <source>
        <dbReference type="ARBA" id="ARBA00022723"/>
    </source>
</evidence>
<dbReference type="GO" id="GO:0005886">
    <property type="term" value="C:plasma membrane"/>
    <property type="evidence" value="ECO:0007669"/>
    <property type="project" value="TreeGrafter"/>
</dbReference>
<comment type="similarity">
    <text evidence="2">Belongs to the diacylglycerol/lipid kinase family.</text>
</comment>
<dbReference type="InterPro" id="IPR045540">
    <property type="entry name" value="YegS/DAGK_C"/>
</dbReference>
<dbReference type="Proteomes" id="UP000198718">
    <property type="component" value="Unassembled WGS sequence"/>
</dbReference>
<evidence type="ECO:0000256" key="4">
    <source>
        <dbReference type="ARBA" id="ARBA00022679"/>
    </source>
</evidence>
<proteinExistence type="inferred from homology"/>
<dbReference type="PROSITE" id="PS50146">
    <property type="entry name" value="DAGK"/>
    <property type="match status" value="1"/>
</dbReference>
<evidence type="ECO:0000256" key="8">
    <source>
        <dbReference type="ARBA" id="ARBA00022840"/>
    </source>
</evidence>
<dbReference type="InterPro" id="IPR005218">
    <property type="entry name" value="Diacylglycerol/lipid_kinase"/>
</dbReference>
<keyword evidence="7 14" id="KW-0418">Kinase</keyword>
<keyword evidence="5" id="KW-0479">Metal-binding</keyword>
<evidence type="ECO:0000256" key="9">
    <source>
        <dbReference type="ARBA" id="ARBA00022842"/>
    </source>
</evidence>
<dbReference type="GO" id="GO:0046872">
    <property type="term" value="F:metal ion binding"/>
    <property type="evidence" value="ECO:0007669"/>
    <property type="project" value="UniProtKB-KW"/>
</dbReference>
<keyword evidence="9" id="KW-0460">Magnesium</keyword>
<evidence type="ECO:0000256" key="11">
    <source>
        <dbReference type="ARBA" id="ARBA00023209"/>
    </source>
</evidence>
<gene>
    <name evidence="14" type="ORF">SAMN05660472_02708</name>
</gene>
<protein>
    <submittedName>
        <fullName evidence="14">Lipid kinase, YegS/Rv2252/BmrU family</fullName>
    </submittedName>
</protein>
<evidence type="ECO:0000313" key="14">
    <source>
        <dbReference type="EMBL" id="SDL15148.1"/>
    </source>
</evidence>
<keyword evidence="15" id="KW-1185">Reference proteome</keyword>
<accession>A0A1G9HQA5</accession>
<organism evidence="14 15">
    <name type="scientific">Natronincola ferrireducens</name>
    <dbReference type="NCBI Taxonomy" id="393762"/>
    <lineage>
        <taxon>Bacteria</taxon>
        <taxon>Bacillati</taxon>
        <taxon>Bacillota</taxon>
        <taxon>Clostridia</taxon>
        <taxon>Peptostreptococcales</taxon>
        <taxon>Natronincolaceae</taxon>
        <taxon>Natronincola</taxon>
    </lineage>
</organism>
<evidence type="ECO:0000256" key="2">
    <source>
        <dbReference type="ARBA" id="ARBA00005983"/>
    </source>
</evidence>
<dbReference type="EMBL" id="FNFP01000009">
    <property type="protein sequence ID" value="SDL15148.1"/>
    <property type="molecule type" value="Genomic_DNA"/>
</dbReference>
<reference evidence="14 15" key="1">
    <citation type="submission" date="2016-10" db="EMBL/GenBank/DDBJ databases">
        <authorList>
            <person name="de Groot N.N."/>
        </authorList>
    </citation>
    <scope>NUCLEOTIDE SEQUENCE [LARGE SCALE GENOMIC DNA]</scope>
    <source>
        <strain evidence="14 15">DSM 18346</strain>
    </source>
</reference>
<dbReference type="STRING" id="393762.SAMN05660472_02708"/>
<dbReference type="Gene3D" id="3.40.50.10330">
    <property type="entry name" value="Probable inorganic polyphosphate/atp-NAD kinase, domain 1"/>
    <property type="match status" value="1"/>
</dbReference>
<evidence type="ECO:0000256" key="12">
    <source>
        <dbReference type="ARBA" id="ARBA00023264"/>
    </source>
</evidence>
<dbReference type="SMART" id="SM00046">
    <property type="entry name" value="DAGKc"/>
    <property type="match status" value="1"/>
</dbReference>
<keyword evidence="8" id="KW-0067">ATP-binding</keyword>
<evidence type="ECO:0000313" key="15">
    <source>
        <dbReference type="Proteomes" id="UP000198718"/>
    </source>
</evidence>
<evidence type="ECO:0000256" key="6">
    <source>
        <dbReference type="ARBA" id="ARBA00022741"/>
    </source>
</evidence>
<dbReference type="Pfam" id="PF00781">
    <property type="entry name" value="DAGK_cat"/>
    <property type="match status" value="1"/>
</dbReference>
<keyword evidence="4" id="KW-0808">Transferase</keyword>
<evidence type="ECO:0000256" key="1">
    <source>
        <dbReference type="ARBA" id="ARBA00001946"/>
    </source>
</evidence>
<dbReference type="InterPro" id="IPR050187">
    <property type="entry name" value="Lipid_Phosphate_FormReg"/>
</dbReference>
<keyword evidence="3" id="KW-0444">Lipid biosynthesis</keyword>
<evidence type="ECO:0000256" key="10">
    <source>
        <dbReference type="ARBA" id="ARBA00023098"/>
    </source>
</evidence>
<evidence type="ECO:0000256" key="3">
    <source>
        <dbReference type="ARBA" id="ARBA00022516"/>
    </source>
</evidence>
<dbReference type="AlphaFoldDB" id="A0A1G9HQA5"/>
<evidence type="ECO:0000259" key="13">
    <source>
        <dbReference type="PROSITE" id="PS50146"/>
    </source>
</evidence>
<keyword evidence="12" id="KW-1208">Phospholipid metabolism</keyword>
<dbReference type="NCBIfam" id="TIGR00147">
    <property type="entry name" value="YegS/Rv2252/BmrU family lipid kinase"/>
    <property type="match status" value="1"/>
</dbReference>
<dbReference type="Pfam" id="PF19279">
    <property type="entry name" value="YegS_C"/>
    <property type="match status" value="1"/>
</dbReference>
<dbReference type="InterPro" id="IPR001206">
    <property type="entry name" value="Diacylglycerol_kinase_cat_dom"/>
</dbReference>
<keyword evidence="10" id="KW-0443">Lipid metabolism</keyword>
<dbReference type="PANTHER" id="PTHR12358:SF106">
    <property type="entry name" value="LIPID KINASE YEGS"/>
    <property type="match status" value="1"/>
</dbReference>
<dbReference type="RefSeq" id="WP_244269556.1">
    <property type="nucleotide sequence ID" value="NZ_FNFP01000009.1"/>
</dbReference>
<dbReference type="PANTHER" id="PTHR12358">
    <property type="entry name" value="SPHINGOSINE KINASE"/>
    <property type="match status" value="1"/>
</dbReference>
<keyword evidence="6" id="KW-0547">Nucleotide-binding</keyword>
<dbReference type="InterPro" id="IPR017438">
    <property type="entry name" value="ATP-NAD_kinase_N"/>
</dbReference>
<dbReference type="Gene3D" id="2.60.200.40">
    <property type="match status" value="1"/>
</dbReference>
<feature type="domain" description="DAGKc" evidence="13">
    <location>
        <begin position="1"/>
        <end position="129"/>
    </location>
</feature>
<comment type="cofactor">
    <cofactor evidence="1">
        <name>Mg(2+)</name>
        <dbReference type="ChEBI" id="CHEBI:18420"/>
    </cofactor>
</comment>
<dbReference type="SUPFAM" id="SSF111331">
    <property type="entry name" value="NAD kinase/diacylglycerol kinase-like"/>
    <property type="match status" value="1"/>
</dbReference>
<dbReference type="GO" id="GO:0004143">
    <property type="term" value="F:ATP-dependent diacylglycerol kinase activity"/>
    <property type="evidence" value="ECO:0007669"/>
    <property type="project" value="TreeGrafter"/>
</dbReference>